<dbReference type="InterPro" id="IPR038635">
    <property type="entry name" value="CCR4-NOT_su2/3/5_C_sf"/>
</dbReference>
<dbReference type="AlphaFoldDB" id="A0A099P2A9"/>
<dbReference type="Gene3D" id="1.10.150.900">
    <property type="match status" value="1"/>
</dbReference>
<dbReference type="VEuPathDB" id="FungiDB:C5L36_0A05040"/>
<evidence type="ECO:0000256" key="6">
    <source>
        <dbReference type="SAM" id="Coils"/>
    </source>
</evidence>
<evidence type="ECO:0008006" key="12">
    <source>
        <dbReference type="Google" id="ProtNLM"/>
    </source>
</evidence>
<keyword evidence="2" id="KW-0645">Protease</keyword>
<dbReference type="HOGENOM" id="CLU_263744_0_0_1"/>
<keyword evidence="6" id="KW-0175">Coiled coil</keyword>
<name>A0A099P2A9_PICKU</name>
<evidence type="ECO:0000259" key="9">
    <source>
        <dbReference type="Pfam" id="PF04153"/>
    </source>
</evidence>
<dbReference type="PROSITE" id="PS00758">
    <property type="entry name" value="ARGE_DAPE_CPG2_1"/>
    <property type="match status" value="1"/>
</dbReference>
<accession>A0A099P2A9</accession>
<dbReference type="InterPro" id="IPR002933">
    <property type="entry name" value="Peptidase_M20"/>
</dbReference>
<comment type="caution">
    <text evidence="10">The sequence shown here is derived from an EMBL/GenBank/DDBJ whole genome shotgun (WGS) entry which is preliminary data.</text>
</comment>
<feature type="region of interest" description="Disordered" evidence="7">
    <location>
        <begin position="392"/>
        <end position="443"/>
    </location>
</feature>
<evidence type="ECO:0000256" key="2">
    <source>
        <dbReference type="ARBA" id="ARBA00022670"/>
    </source>
</evidence>
<feature type="compositionally biased region" description="Low complexity" evidence="7">
    <location>
        <begin position="392"/>
        <end position="415"/>
    </location>
</feature>
<dbReference type="PANTHER" id="PTHR45962:SF1">
    <property type="entry name" value="N-FATTY-ACYL-AMINO ACID SYNTHASE_HYDROLASE PM20D1"/>
    <property type="match status" value="1"/>
</dbReference>
<dbReference type="InterPro" id="IPR007207">
    <property type="entry name" value="Not_N"/>
</dbReference>
<dbReference type="InterPro" id="IPR007282">
    <property type="entry name" value="NOT2/3/5_C"/>
</dbReference>
<dbReference type="GO" id="GO:0030015">
    <property type="term" value="C:CCR4-NOT core complex"/>
    <property type="evidence" value="ECO:0007669"/>
    <property type="project" value="UniProtKB-ARBA"/>
</dbReference>
<dbReference type="eggNOG" id="KOG2150">
    <property type="taxonomic scope" value="Eukaryota"/>
</dbReference>
<dbReference type="GO" id="GO:0046872">
    <property type="term" value="F:metal ion binding"/>
    <property type="evidence" value="ECO:0007669"/>
    <property type="project" value="UniProtKB-KW"/>
</dbReference>
<protein>
    <recommendedName>
        <fullName evidence="12">Peptidase M20 dimerisation domain-containing protein</fullName>
    </recommendedName>
</protein>
<feature type="compositionally biased region" description="Basic and acidic residues" evidence="7">
    <location>
        <begin position="259"/>
        <end position="317"/>
    </location>
</feature>
<evidence type="ECO:0000313" key="10">
    <source>
        <dbReference type="EMBL" id="KGK39055.1"/>
    </source>
</evidence>
<feature type="compositionally biased region" description="Low complexity" evidence="7">
    <location>
        <begin position="248"/>
        <end position="257"/>
    </location>
</feature>
<evidence type="ECO:0000256" key="5">
    <source>
        <dbReference type="ARBA" id="ARBA00022833"/>
    </source>
</evidence>
<keyword evidence="4" id="KW-0378">Hydrolase</keyword>
<evidence type="ECO:0000256" key="1">
    <source>
        <dbReference type="ARBA" id="ARBA00006247"/>
    </source>
</evidence>
<dbReference type="Pfam" id="PF04153">
    <property type="entry name" value="NOT2_3_5_C"/>
    <property type="match status" value="1"/>
</dbReference>
<feature type="coiled-coil region" evidence="6">
    <location>
        <begin position="123"/>
        <end position="150"/>
    </location>
</feature>
<dbReference type="Proteomes" id="UP000029867">
    <property type="component" value="Unassembled WGS sequence"/>
</dbReference>
<proteinExistence type="inferred from homology"/>
<dbReference type="InterPro" id="IPR001261">
    <property type="entry name" value="ArgE/DapE_CS"/>
</dbReference>
<organism evidence="10 11">
    <name type="scientific">Pichia kudriavzevii</name>
    <name type="common">Yeast</name>
    <name type="synonym">Issatchenkia orientalis</name>
    <dbReference type="NCBI Taxonomy" id="4909"/>
    <lineage>
        <taxon>Eukaryota</taxon>
        <taxon>Fungi</taxon>
        <taxon>Dikarya</taxon>
        <taxon>Ascomycota</taxon>
        <taxon>Saccharomycotina</taxon>
        <taxon>Pichiomycetes</taxon>
        <taxon>Pichiales</taxon>
        <taxon>Pichiaceae</taxon>
        <taxon>Pichia</taxon>
    </lineage>
</organism>
<evidence type="ECO:0000259" key="8">
    <source>
        <dbReference type="Pfam" id="PF04065"/>
    </source>
</evidence>
<dbReference type="CDD" id="cd05674">
    <property type="entry name" value="M20_yscS"/>
    <property type="match status" value="1"/>
</dbReference>
<comment type="similarity">
    <text evidence="1">Belongs to the peptidase M20A family.</text>
</comment>
<dbReference type="InterPro" id="IPR047177">
    <property type="entry name" value="Pept_M20A"/>
</dbReference>
<dbReference type="GO" id="GO:0000328">
    <property type="term" value="C:fungal-type vacuole lumen"/>
    <property type="evidence" value="ECO:0007669"/>
    <property type="project" value="TreeGrafter"/>
</dbReference>
<dbReference type="Gene3D" id="2.30.30.1020">
    <property type="entry name" value="CCR4-NOT complex subunit 2/3/5, C-terminal domain"/>
    <property type="match status" value="1"/>
</dbReference>
<dbReference type="Pfam" id="PF04065">
    <property type="entry name" value="Not3"/>
    <property type="match status" value="1"/>
</dbReference>
<feature type="domain" description="CCR4-Not complex component Not N-terminal" evidence="8">
    <location>
        <begin position="4"/>
        <end position="229"/>
    </location>
</feature>
<dbReference type="VEuPathDB" id="FungiDB:C5L36_0B12040"/>
<dbReference type="SUPFAM" id="SSF55031">
    <property type="entry name" value="Bacterial exopeptidase dimerisation domain"/>
    <property type="match status" value="1"/>
</dbReference>
<dbReference type="GO" id="GO:0005634">
    <property type="term" value="C:nucleus"/>
    <property type="evidence" value="ECO:0007669"/>
    <property type="project" value="InterPro"/>
</dbReference>
<dbReference type="Pfam" id="PF01546">
    <property type="entry name" value="Peptidase_M20"/>
    <property type="match status" value="1"/>
</dbReference>
<evidence type="ECO:0000313" key="11">
    <source>
        <dbReference type="Proteomes" id="UP000029867"/>
    </source>
</evidence>
<sequence length="1273" mass="143717">MSQRKLEIDRVFKKVKEGLEEFDFIYEKLQDCENQSQKEKLESDLKKEIKKLQRFREQIKNWMSGSEVKDKKPLIEHRKLIEREMERFKEVEKMMKTKAFSNEALASNVEVVDPRKKEKMATAEYIEGRIEELQLQMEAIEASIDQISSTLKKKKSDASKQAQIATLQEKLGRHKWHIGMLESILRHLENDNIEVEQINEIKEDIDYYVDSNQDPNFIEDDTFYDMLGLDDMEDSFAVIPGDDSEFPVSSSRSQSVSEDLDKEKSTSREKERDRKRDKERKTEREQEKTSEEPKDKPKDKGDDKREQAQEPQPKEKTVNLVTQLSQSQVSSPISKTGLLASTLAAAIPKSSPSATPLLKYAAVASSAAKKTSTVSTPTPISYATLASSINGTISNTNSPSTPTQKTSSISGSISSLNAQTSTPSKSVSNISQSQSGGAEHISCDTFTIPEPSVSLETINALASANASRILNNNNANHPHVNNIDEELSFLNQQTFPATMTNYLESLEIAKNRMFEFRKQEQLHVPSKKSQPPATVCELKQPVYSEISSFLETSLLNCPDSYDADKPHRYSPSNPYVSQPNFPSEPLLEIINSKKIVEKFSLDTLFYTFYYYNLRTPSRFTNFFDSTPNPDDDYFQFLAAQELHRRGWNYQAHTHTWFSKDDIVDAATAVGGVSGNQWKSFDFVDTWMVRRNAGFVYDANDVEKVIKGEYEHVENEVLHIGNGEKKFFTTKKIAILVLAALLFGLATPFTGFLTKPAPPSPPSSDEPLCPIPSKIPIKESEKVQFVLNDKKFQEGVIARFSKALQIDTIVYDKTTNYTKMANFHEYLEKTYPNVYEAAEVNKVNEYGLVFYFEGSNKDLKPIMLAAHMDTVPIGNPDDWSEDPLSGSFDGTYFHARGAFDCKNLLIGLMEATELLIQDGKTSFERGVILAFGFDEEKSGWDGAYHIGQFLVDKFGPNSIESIVDEGPVMFSEIMGDYYSLIINGEKGYADIKVEITTPGGHSSIPRDHTSIGMLSKLLSDYEEDQYKPMLVPENPMMGFFQCVGEHGRLPPNIADAARKIGFDDGSKEIIIDYFGKSPLIKYNFQTSQAIDIINGGDKSNALPRSVSAVVNHRISYGNDFDDIWAKFTKHGKVAAERYNVGLSVNGREILPASDDGNIVISFYSDGLSPAKKSPDNDDFWFEFTGIIKSFYEDEVFPDKMLKGDKKFIVTPGIMSGNTDTRHYWDLTDRIFRVQPGSIDMFSSNVHGQDERVDLHTHLESISFYYNYISHFANL</sequence>
<dbReference type="InterPro" id="IPR036264">
    <property type="entry name" value="Bact_exopeptidase_dim_dom"/>
</dbReference>
<dbReference type="eggNOG" id="KOG2275">
    <property type="taxonomic scope" value="Eukaryota"/>
</dbReference>
<dbReference type="Gene3D" id="3.40.630.10">
    <property type="entry name" value="Zn peptidases"/>
    <property type="match status" value="1"/>
</dbReference>
<gene>
    <name evidence="10" type="ORF">JL09_g1819</name>
</gene>
<dbReference type="GO" id="GO:0000289">
    <property type="term" value="P:nuclear-transcribed mRNA poly(A) tail shortening"/>
    <property type="evidence" value="ECO:0007669"/>
    <property type="project" value="UniProtKB-ARBA"/>
</dbReference>
<dbReference type="GO" id="GO:0051603">
    <property type="term" value="P:proteolysis involved in protein catabolic process"/>
    <property type="evidence" value="ECO:0007669"/>
    <property type="project" value="TreeGrafter"/>
</dbReference>
<dbReference type="Gene3D" id="3.30.70.360">
    <property type="match status" value="1"/>
</dbReference>
<dbReference type="GO" id="GO:0006355">
    <property type="term" value="P:regulation of DNA-templated transcription"/>
    <property type="evidence" value="ECO:0007669"/>
    <property type="project" value="InterPro"/>
</dbReference>
<dbReference type="PANTHER" id="PTHR45962">
    <property type="entry name" value="N-FATTY-ACYL-AMINO ACID SYNTHASE/HYDROLASE PM20D1"/>
    <property type="match status" value="1"/>
</dbReference>
<keyword evidence="5" id="KW-0862">Zinc</keyword>
<evidence type="ECO:0000256" key="7">
    <source>
        <dbReference type="SAM" id="MobiDB-lite"/>
    </source>
</evidence>
<dbReference type="GO" id="GO:0004180">
    <property type="term" value="F:carboxypeptidase activity"/>
    <property type="evidence" value="ECO:0007669"/>
    <property type="project" value="TreeGrafter"/>
</dbReference>
<evidence type="ECO:0000256" key="4">
    <source>
        <dbReference type="ARBA" id="ARBA00022801"/>
    </source>
</evidence>
<feature type="compositionally biased region" description="Low complexity" evidence="7">
    <location>
        <begin position="424"/>
        <end position="435"/>
    </location>
</feature>
<dbReference type="SUPFAM" id="SSF53187">
    <property type="entry name" value="Zn-dependent exopeptidases"/>
    <property type="match status" value="1"/>
</dbReference>
<feature type="domain" description="NOT2/NOT3/NOT5 C-terminal" evidence="9">
    <location>
        <begin position="553"/>
        <end position="699"/>
    </location>
</feature>
<feature type="region of interest" description="Disordered" evidence="7">
    <location>
        <begin position="238"/>
        <end position="329"/>
    </location>
</feature>
<evidence type="ECO:0000256" key="3">
    <source>
        <dbReference type="ARBA" id="ARBA00022723"/>
    </source>
</evidence>
<reference evidence="11" key="1">
    <citation type="journal article" date="2014" name="Microb. Cell Fact.">
        <title>Exploiting Issatchenkia orientalis SD108 for succinic acid production.</title>
        <authorList>
            <person name="Xiao H."/>
            <person name="Shao Z."/>
            <person name="Jiang Y."/>
            <person name="Dole S."/>
            <person name="Zhao H."/>
        </authorList>
    </citation>
    <scope>NUCLEOTIDE SEQUENCE [LARGE SCALE GENOMIC DNA]</scope>
    <source>
        <strain evidence="11">SD108</strain>
    </source>
</reference>
<keyword evidence="3" id="KW-0479">Metal-binding</keyword>
<feature type="compositionally biased region" description="Low complexity" evidence="7">
    <location>
        <begin position="320"/>
        <end position="329"/>
    </location>
</feature>
<dbReference type="EMBL" id="JQFK01000013">
    <property type="protein sequence ID" value="KGK39055.1"/>
    <property type="molecule type" value="Genomic_DNA"/>
</dbReference>